<evidence type="ECO:0000256" key="1">
    <source>
        <dbReference type="ARBA" id="ARBA00004167"/>
    </source>
</evidence>
<keyword evidence="9" id="KW-1185">Reference proteome</keyword>
<dbReference type="EMBL" id="CAJNOL010001538">
    <property type="protein sequence ID" value="CAF1378474.1"/>
    <property type="molecule type" value="Genomic_DNA"/>
</dbReference>
<dbReference type="Gene3D" id="4.10.400.10">
    <property type="entry name" value="Low-density Lipoprotein Receptor"/>
    <property type="match status" value="1"/>
</dbReference>
<protein>
    <submittedName>
        <fullName evidence="8">Uncharacterized protein</fullName>
    </submittedName>
</protein>
<organism evidence="8 9">
    <name type="scientific">Rotaria sordida</name>
    <dbReference type="NCBI Taxonomy" id="392033"/>
    <lineage>
        <taxon>Eukaryota</taxon>
        <taxon>Metazoa</taxon>
        <taxon>Spiralia</taxon>
        <taxon>Gnathifera</taxon>
        <taxon>Rotifera</taxon>
        <taxon>Eurotatoria</taxon>
        <taxon>Bdelloidea</taxon>
        <taxon>Philodinida</taxon>
        <taxon>Philodinidae</taxon>
        <taxon>Rotaria</taxon>
    </lineage>
</organism>
<dbReference type="InterPro" id="IPR002172">
    <property type="entry name" value="LDrepeatLR_classA_rpt"/>
</dbReference>
<gene>
    <name evidence="8" type="ORF">JXQ802_LOCUS33536</name>
    <name evidence="7" type="ORF">PYM288_LOCUS21882</name>
</gene>
<name>A0A815JIT7_9BILA</name>
<evidence type="ECO:0000256" key="2">
    <source>
        <dbReference type="ARBA" id="ARBA00022692"/>
    </source>
</evidence>
<dbReference type="PANTHER" id="PTHR24270">
    <property type="entry name" value="LOW-DENSITY LIPOPROTEIN RECEPTOR-RELATED"/>
    <property type="match status" value="1"/>
</dbReference>
<sequence length="454" mass="52955">MHESLFYCRRPYTIIDLFRDNNTASCKNNDGISHLMSHMRTDQVNISTVLHTWRSGLEQVEKYSRYLRDPPHHHSDGYLCQCTHPQAFGKNCEYQLPIGTTFDETLRWQFEKKPPTPWDVQRYGNITCYETLKCDFGLLCLDWREICDGVQHCMYGYDEEDENLTECRQWWVCPENLIQCRTGECIQKRWIDDEEWDCIDGSDDHQALNNMIDYIRKKKSKPSPDNELELLFSRCNRTHPFPCLALNLSRENSCISLDRIGNDEIDCAGAIDERNTLQHCDHTLMLGSDFQCLSTNTCIPYLFHCRHKKRCPNPIDDHHWCSRQHQLSADCVTAQDFVCFNGTCVRGSRCNNIYECSFGEDEYMCDYRSWKAEKVTRYRSRKYNQMKRAQASLRLPQFPPTSNMTKFVSDSISNSTSSVLNLSKHRLADRAAFECNRGVDRGTTASDSPRTSNT</sequence>
<dbReference type="Proteomes" id="UP000663870">
    <property type="component" value="Unassembled WGS sequence"/>
</dbReference>
<dbReference type="SMART" id="SM00192">
    <property type="entry name" value="LDLa"/>
    <property type="match status" value="5"/>
</dbReference>
<evidence type="ECO:0000313" key="8">
    <source>
        <dbReference type="EMBL" id="CAF1378474.1"/>
    </source>
</evidence>
<evidence type="ECO:0000256" key="6">
    <source>
        <dbReference type="ARBA" id="ARBA00023157"/>
    </source>
</evidence>
<keyword evidence="5" id="KW-0472">Membrane</keyword>
<keyword evidence="3" id="KW-0677">Repeat</keyword>
<dbReference type="InterPro" id="IPR036055">
    <property type="entry name" value="LDL_receptor-like_sf"/>
</dbReference>
<dbReference type="SUPFAM" id="SSF57424">
    <property type="entry name" value="LDL receptor-like module"/>
    <property type="match status" value="1"/>
</dbReference>
<dbReference type="Pfam" id="PF00057">
    <property type="entry name" value="Ldl_recept_a"/>
    <property type="match status" value="1"/>
</dbReference>
<comment type="subcellular location">
    <subcellularLocation>
        <location evidence="1">Membrane</location>
        <topology evidence="1">Single-pass membrane protein</topology>
    </subcellularLocation>
</comment>
<dbReference type="InterPro" id="IPR050685">
    <property type="entry name" value="LDLR"/>
</dbReference>
<keyword evidence="4" id="KW-1133">Transmembrane helix</keyword>
<dbReference type="AlphaFoldDB" id="A0A815JIT7"/>
<evidence type="ECO:0000256" key="5">
    <source>
        <dbReference type="ARBA" id="ARBA00023136"/>
    </source>
</evidence>
<evidence type="ECO:0000256" key="3">
    <source>
        <dbReference type="ARBA" id="ARBA00022737"/>
    </source>
</evidence>
<dbReference type="GO" id="GO:0016192">
    <property type="term" value="P:vesicle-mediated transport"/>
    <property type="evidence" value="ECO:0007669"/>
    <property type="project" value="UniProtKB-ARBA"/>
</dbReference>
<keyword evidence="2" id="KW-0812">Transmembrane</keyword>
<comment type="caution">
    <text evidence="8">The sequence shown here is derived from an EMBL/GenBank/DDBJ whole genome shotgun (WGS) entry which is preliminary data.</text>
</comment>
<dbReference type="PANTHER" id="PTHR24270:SF62">
    <property type="entry name" value="LOW-DENSITY LIPOPROTEIN RECEPTOR-RELATED PROTEIN 2"/>
    <property type="match status" value="1"/>
</dbReference>
<evidence type="ECO:0000313" key="7">
    <source>
        <dbReference type="EMBL" id="CAF1144379.1"/>
    </source>
</evidence>
<keyword evidence="6" id="KW-1015">Disulfide bond</keyword>
<proteinExistence type="predicted"/>
<accession>A0A815JIT7</accession>
<dbReference type="Proteomes" id="UP000663854">
    <property type="component" value="Unassembled WGS sequence"/>
</dbReference>
<dbReference type="CDD" id="cd00112">
    <property type="entry name" value="LDLa"/>
    <property type="match status" value="1"/>
</dbReference>
<evidence type="ECO:0000256" key="4">
    <source>
        <dbReference type="ARBA" id="ARBA00022989"/>
    </source>
</evidence>
<reference evidence="8" key="1">
    <citation type="submission" date="2021-02" db="EMBL/GenBank/DDBJ databases">
        <authorList>
            <person name="Nowell W R."/>
        </authorList>
    </citation>
    <scope>NUCLEOTIDE SEQUENCE</scope>
</reference>
<dbReference type="GO" id="GO:0005886">
    <property type="term" value="C:plasma membrane"/>
    <property type="evidence" value="ECO:0007669"/>
    <property type="project" value="TreeGrafter"/>
</dbReference>
<dbReference type="PRINTS" id="PR00261">
    <property type="entry name" value="LDLRECEPTOR"/>
</dbReference>
<dbReference type="EMBL" id="CAJNOH010000897">
    <property type="protein sequence ID" value="CAF1144379.1"/>
    <property type="molecule type" value="Genomic_DNA"/>
</dbReference>
<evidence type="ECO:0000313" key="9">
    <source>
        <dbReference type="Proteomes" id="UP000663870"/>
    </source>
</evidence>